<dbReference type="RefSeq" id="WP_127789838.1">
    <property type="nucleotide sequence ID" value="NZ_SACL01000011.1"/>
</dbReference>
<protein>
    <submittedName>
        <fullName evidence="1">Uncharacterized protein</fullName>
    </submittedName>
</protein>
<comment type="caution">
    <text evidence="1">The sequence shown here is derived from an EMBL/GenBank/DDBJ whole genome shotgun (WGS) entry which is preliminary data.</text>
</comment>
<dbReference type="EMBL" id="SACL01000011">
    <property type="protein sequence ID" value="RVT91420.1"/>
    <property type="molecule type" value="Genomic_DNA"/>
</dbReference>
<dbReference type="AlphaFoldDB" id="A0A437M123"/>
<accession>A0A437M123</accession>
<gene>
    <name evidence="1" type="ORF">EOD42_22455</name>
</gene>
<proteinExistence type="predicted"/>
<name>A0A437M123_9PROT</name>
<keyword evidence="2" id="KW-1185">Reference proteome</keyword>
<organism evidence="1 2">
    <name type="scientific">Rhodovarius crocodyli</name>
    <dbReference type="NCBI Taxonomy" id="1979269"/>
    <lineage>
        <taxon>Bacteria</taxon>
        <taxon>Pseudomonadati</taxon>
        <taxon>Pseudomonadota</taxon>
        <taxon>Alphaproteobacteria</taxon>
        <taxon>Acetobacterales</taxon>
        <taxon>Roseomonadaceae</taxon>
        <taxon>Rhodovarius</taxon>
    </lineage>
</organism>
<reference evidence="1 2" key="1">
    <citation type="submission" date="2019-01" db="EMBL/GenBank/DDBJ databases">
        <authorList>
            <person name="Chen W.-M."/>
        </authorList>
    </citation>
    <scope>NUCLEOTIDE SEQUENCE [LARGE SCALE GENOMIC DNA]</scope>
    <source>
        <strain evidence="1 2">CCP-6</strain>
    </source>
</reference>
<dbReference type="OrthoDB" id="3078306at2"/>
<evidence type="ECO:0000313" key="2">
    <source>
        <dbReference type="Proteomes" id="UP000282957"/>
    </source>
</evidence>
<evidence type="ECO:0000313" key="1">
    <source>
        <dbReference type="EMBL" id="RVT91420.1"/>
    </source>
</evidence>
<sequence>MGDFRISIDIAHLIPTGAALQGGGQGAFPNLAFAVKTLTEHAHSQWVAYASGAPLPNGRSVSNRTGTYARSIMLRQLGEFEGEVYTELPYARVIEYGAPARDMTQILGRSLKVRISKQGKRYLIIPFRSYGPTSNIGARMPQAIHDWWKGGDRTNSHITSVGWRASGTGAIAFRNQEGGGIRERRGEIVDVTKRNYSYGSKLTKGDIERMGLGKEAVRRFAGMYRFDKPASEGKSGGGHSQFINFRVMMEGSKGWRAPARPGLHIAETVGKQIEPLAEKAFGKAVEADVQALLRIG</sequence>
<dbReference type="Proteomes" id="UP000282957">
    <property type="component" value="Unassembled WGS sequence"/>
</dbReference>